<evidence type="ECO:0000313" key="8">
    <source>
        <dbReference type="Proteomes" id="UP001161405"/>
    </source>
</evidence>
<protein>
    <recommendedName>
        <fullName evidence="6">GtrA/DPMS transmembrane domain-containing protein</fullName>
    </recommendedName>
</protein>
<sequence>MRYTCFAIIATLANLLAQRLVLSIDNNTAGFVAALGVGTLVGLAIKFYLDKYWIFFDNSKGVRTNGKQFILYSIMGIVTTLIFWGTETAFWLIWKSDILREIGAIVGLAIGYIVKYNLDRRFVFTDFSQESQK</sequence>
<feature type="transmembrane region" description="Helical" evidence="5">
    <location>
        <begin position="69"/>
        <end position="86"/>
    </location>
</feature>
<evidence type="ECO:0000256" key="4">
    <source>
        <dbReference type="ARBA" id="ARBA00023136"/>
    </source>
</evidence>
<comment type="subcellular location">
    <subcellularLocation>
        <location evidence="1">Membrane</location>
        <topology evidence="1">Multi-pass membrane protein</topology>
    </subcellularLocation>
</comment>
<proteinExistence type="predicted"/>
<keyword evidence="3 5" id="KW-1133">Transmembrane helix</keyword>
<evidence type="ECO:0000256" key="1">
    <source>
        <dbReference type="ARBA" id="ARBA00004141"/>
    </source>
</evidence>
<dbReference type="NCBIfam" id="NF037976">
    <property type="entry name" value="gtrA_1"/>
    <property type="match status" value="1"/>
</dbReference>
<feature type="transmembrane region" description="Helical" evidence="5">
    <location>
        <begin position="98"/>
        <end position="114"/>
    </location>
</feature>
<dbReference type="InterPro" id="IPR007267">
    <property type="entry name" value="GtrA_DPMS_TM"/>
</dbReference>
<dbReference type="Pfam" id="PF04138">
    <property type="entry name" value="GtrA_DPMS_TM"/>
    <property type="match status" value="1"/>
</dbReference>
<evidence type="ECO:0000256" key="5">
    <source>
        <dbReference type="SAM" id="Phobius"/>
    </source>
</evidence>
<evidence type="ECO:0000259" key="6">
    <source>
        <dbReference type="Pfam" id="PF04138"/>
    </source>
</evidence>
<dbReference type="Proteomes" id="UP001161405">
    <property type="component" value="Unassembled WGS sequence"/>
</dbReference>
<organism evidence="7 8">
    <name type="scientific">Maritalea porphyrae</name>
    <dbReference type="NCBI Taxonomy" id="880732"/>
    <lineage>
        <taxon>Bacteria</taxon>
        <taxon>Pseudomonadati</taxon>
        <taxon>Pseudomonadota</taxon>
        <taxon>Alphaproteobacteria</taxon>
        <taxon>Hyphomicrobiales</taxon>
        <taxon>Devosiaceae</taxon>
        <taxon>Maritalea</taxon>
    </lineage>
</organism>
<feature type="domain" description="GtrA/DPMS transmembrane" evidence="6">
    <location>
        <begin position="2"/>
        <end position="124"/>
    </location>
</feature>
<comment type="caution">
    <text evidence="7">The sequence shown here is derived from an EMBL/GenBank/DDBJ whole genome shotgun (WGS) entry which is preliminary data.</text>
</comment>
<keyword evidence="8" id="KW-1185">Reference proteome</keyword>
<keyword evidence="2 5" id="KW-0812">Transmembrane</keyword>
<evidence type="ECO:0000313" key="7">
    <source>
        <dbReference type="EMBL" id="GLQ16266.1"/>
    </source>
</evidence>
<evidence type="ECO:0000256" key="2">
    <source>
        <dbReference type="ARBA" id="ARBA00022692"/>
    </source>
</evidence>
<keyword evidence="4 5" id="KW-0472">Membrane</keyword>
<reference evidence="7" key="1">
    <citation type="journal article" date="2014" name="Int. J. Syst. Evol. Microbiol.">
        <title>Complete genome of a new Firmicutes species belonging to the dominant human colonic microbiota ('Ruminococcus bicirculans') reveals two chromosomes and a selective capacity to utilize plant glucans.</title>
        <authorList>
            <consortium name="NISC Comparative Sequencing Program"/>
            <person name="Wegmann U."/>
            <person name="Louis P."/>
            <person name="Goesmann A."/>
            <person name="Henrissat B."/>
            <person name="Duncan S.H."/>
            <person name="Flint H.J."/>
        </authorList>
    </citation>
    <scope>NUCLEOTIDE SEQUENCE</scope>
    <source>
        <strain evidence="7">NBRC 107169</strain>
    </source>
</reference>
<evidence type="ECO:0000256" key="3">
    <source>
        <dbReference type="ARBA" id="ARBA00022989"/>
    </source>
</evidence>
<dbReference type="EMBL" id="BSNI01000001">
    <property type="protein sequence ID" value="GLQ16266.1"/>
    <property type="molecule type" value="Genomic_DNA"/>
</dbReference>
<feature type="transmembrane region" description="Helical" evidence="5">
    <location>
        <begin position="27"/>
        <end position="49"/>
    </location>
</feature>
<reference evidence="7" key="2">
    <citation type="submission" date="2023-01" db="EMBL/GenBank/DDBJ databases">
        <title>Draft genome sequence of Maritalea porphyrae strain NBRC 107169.</title>
        <authorList>
            <person name="Sun Q."/>
            <person name="Mori K."/>
        </authorList>
    </citation>
    <scope>NUCLEOTIDE SEQUENCE</scope>
    <source>
        <strain evidence="7">NBRC 107169</strain>
    </source>
</reference>
<gene>
    <name evidence="7" type="ORF">GCM10007879_05150</name>
</gene>
<accession>A0ABQ5UPI9</accession>
<name>A0ABQ5UPI9_9HYPH</name>